<reference evidence="7" key="1">
    <citation type="journal article" date="2019" name="Int. J. Syst. Evol. Microbiol.">
        <title>The Global Catalogue of Microorganisms (GCM) 10K type strain sequencing project: providing services to taxonomists for standard genome sequencing and annotation.</title>
        <authorList>
            <consortium name="The Broad Institute Genomics Platform"/>
            <consortium name="The Broad Institute Genome Sequencing Center for Infectious Disease"/>
            <person name="Wu L."/>
            <person name="Ma J."/>
        </authorList>
    </citation>
    <scope>NUCLEOTIDE SEQUENCE [LARGE SCALE GENOMIC DNA]</scope>
    <source>
        <strain evidence="7">CCUG 62953</strain>
    </source>
</reference>
<comment type="similarity">
    <text evidence="1">Belongs to the LysR transcriptional regulatory family.</text>
</comment>
<evidence type="ECO:0000256" key="4">
    <source>
        <dbReference type="ARBA" id="ARBA00023163"/>
    </source>
</evidence>
<keyword evidence="7" id="KW-1185">Reference proteome</keyword>
<gene>
    <name evidence="6" type="ORF">ACFQ4E_13280</name>
</gene>
<proteinExistence type="inferred from homology"/>
<dbReference type="Pfam" id="PF03466">
    <property type="entry name" value="LysR_substrate"/>
    <property type="match status" value="1"/>
</dbReference>
<dbReference type="PANTHER" id="PTHR30419:SF8">
    <property type="entry name" value="NITROGEN ASSIMILATION TRANSCRIPTIONAL ACTIVATOR-RELATED"/>
    <property type="match status" value="1"/>
</dbReference>
<evidence type="ECO:0000313" key="6">
    <source>
        <dbReference type="EMBL" id="MFD1343395.1"/>
    </source>
</evidence>
<evidence type="ECO:0000259" key="5">
    <source>
        <dbReference type="PROSITE" id="PS50931"/>
    </source>
</evidence>
<sequence length="305" mass="32251">MLDPALSLRQVRVFLEIARLGSLSAAADTLNVSQPAVSKTLKDLEDLLGTALFDRTGRGMVLTRAGRLFQRHSGAAVVDLEKAQDLVRGGRGRGSRLAIGLLPTVATDIAPRAALAFRQRFPDTVLRLSTGPNWMLRAQLLEGALDMVVGRMAAAELMEGLSFRQLYTDRIVAVVRPGHPLIGNRDPSALATVPLMLPPAGAVIAATVRAFLLRSGLQAEEPAFETVSLAFGRKVVMLSDTVWFISQGVIADELAAGSLATLDVGDPLLAGPVGISMRDQAVIGPDLAGLIEAFEMAAGEAQKNA</sequence>
<dbReference type="Gene3D" id="3.40.190.10">
    <property type="entry name" value="Periplasmic binding protein-like II"/>
    <property type="match status" value="2"/>
</dbReference>
<dbReference type="InterPro" id="IPR050950">
    <property type="entry name" value="HTH-type_LysR_regulators"/>
</dbReference>
<dbReference type="Gene3D" id="1.10.10.10">
    <property type="entry name" value="Winged helix-like DNA-binding domain superfamily/Winged helix DNA-binding domain"/>
    <property type="match status" value="1"/>
</dbReference>
<dbReference type="SUPFAM" id="SSF46785">
    <property type="entry name" value="Winged helix' DNA-binding domain"/>
    <property type="match status" value="1"/>
</dbReference>
<dbReference type="EMBL" id="JBHTMU010000024">
    <property type="protein sequence ID" value="MFD1343395.1"/>
    <property type="molecule type" value="Genomic_DNA"/>
</dbReference>
<keyword evidence="2" id="KW-0805">Transcription regulation</keyword>
<protein>
    <submittedName>
        <fullName evidence="6">LysR substrate-binding domain-containing protein</fullName>
    </submittedName>
</protein>
<dbReference type="InterPro" id="IPR036390">
    <property type="entry name" value="WH_DNA-bd_sf"/>
</dbReference>
<dbReference type="RefSeq" id="WP_386804317.1">
    <property type="nucleotide sequence ID" value="NZ_JBHTMU010000024.1"/>
</dbReference>
<organism evidence="6 7">
    <name type="scientific">Litorisediminicola beolgyonensis</name>
    <dbReference type="NCBI Taxonomy" id="1173614"/>
    <lineage>
        <taxon>Bacteria</taxon>
        <taxon>Pseudomonadati</taxon>
        <taxon>Pseudomonadota</taxon>
        <taxon>Alphaproteobacteria</taxon>
        <taxon>Rhodobacterales</taxon>
        <taxon>Paracoccaceae</taxon>
        <taxon>Litorisediminicola</taxon>
    </lineage>
</organism>
<dbReference type="PANTHER" id="PTHR30419">
    <property type="entry name" value="HTH-TYPE TRANSCRIPTIONAL REGULATOR YBHD"/>
    <property type="match status" value="1"/>
</dbReference>
<evidence type="ECO:0000256" key="2">
    <source>
        <dbReference type="ARBA" id="ARBA00023015"/>
    </source>
</evidence>
<keyword evidence="4" id="KW-0804">Transcription</keyword>
<dbReference type="PRINTS" id="PR00039">
    <property type="entry name" value="HTHLYSR"/>
</dbReference>
<name>A0ABW3ZK26_9RHOB</name>
<keyword evidence="3" id="KW-0238">DNA-binding</keyword>
<evidence type="ECO:0000313" key="7">
    <source>
        <dbReference type="Proteomes" id="UP001597135"/>
    </source>
</evidence>
<dbReference type="InterPro" id="IPR036388">
    <property type="entry name" value="WH-like_DNA-bd_sf"/>
</dbReference>
<dbReference type="Proteomes" id="UP001597135">
    <property type="component" value="Unassembled WGS sequence"/>
</dbReference>
<comment type="caution">
    <text evidence="6">The sequence shown here is derived from an EMBL/GenBank/DDBJ whole genome shotgun (WGS) entry which is preliminary data.</text>
</comment>
<dbReference type="PROSITE" id="PS50931">
    <property type="entry name" value="HTH_LYSR"/>
    <property type="match status" value="1"/>
</dbReference>
<feature type="domain" description="HTH lysR-type" evidence="5">
    <location>
        <begin position="6"/>
        <end position="63"/>
    </location>
</feature>
<dbReference type="SUPFAM" id="SSF53850">
    <property type="entry name" value="Periplasmic binding protein-like II"/>
    <property type="match status" value="1"/>
</dbReference>
<dbReference type="InterPro" id="IPR005119">
    <property type="entry name" value="LysR_subst-bd"/>
</dbReference>
<dbReference type="Pfam" id="PF00126">
    <property type="entry name" value="HTH_1"/>
    <property type="match status" value="1"/>
</dbReference>
<accession>A0ABW3ZK26</accession>
<evidence type="ECO:0000256" key="3">
    <source>
        <dbReference type="ARBA" id="ARBA00023125"/>
    </source>
</evidence>
<dbReference type="InterPro" id="IPR000847">
    <property type="entry name" value="LysR_HTH_N"/>
</dbReference>
<evidence type="ECO:0000256" key="1">
    <source>
        <dbReference type="ARBA" id="ARBA00009437"/>
    </source>
</evidence>